<keyword evidence="2" id="KW-1185">Reference proteome</keyword>
<proteinExistence type="predicted"/>
<organism evidence="1 2">
    <name type="scientific">Rhodococcoides kyotonense</name>
    <dbReference type="NCBI Taxonomy" id="398843"/>
    <lineage>
        <taxon>Bacteria</taxon>
        <taxon>Bacillati</taxon>
        <taxon>Actinomycetota</taxon>
        <taxon>Actinomycetes</taxon>
        <taxon>Mycobacteriales</taxon>
        <taxon>Nocardiaceae</taxon>
        <taxon>Rhodococcoides</taxon>
    </lineage>
</organism>
<evidence type="ECO:0000313" key="2">
    <source>
        <dbReference type="Proteomes" id="UP000198327"/>
    </source>
</evidence>
<accession>A0A239MXT3</accession>
<protein>
    <submittedName>
        <fullName evidence="1">Uncharacterized protein</fullName>
    </submittedName>
</protein>
<dbReference type="Proteomes" id="UP000198327">
    <property type="component" value="Unassembled WGS sequence"/>
</dbReference>
<reference evidence="2" key="1">
    <citation type="submission" date="2017-06" db="EMBL/GenBank/DDBJ databases">
        <authorList>
            <person name="Varghese N."/>
            <person name="Submissions S."/>
        </authorList>
    </citation>
    <scope>NUCLEOTIDE SEQUENCE [LARGE SCALE GENOMIC DNA]</scope>
    <source>
        <strain evidence="2">JCM 23211</strain>
    </source>
</reference>
<name>A0A239MXT3_9NOCA</name>
<evidence type="ECO:0000313" key="1">
    <source>
        <dbReference type="EMBL" id="SNT47290.1"/>
    </source>
</evidence>
<gene>
    <name evidence="1" type="ORF">SAMN05421642_12426</name>
</gene>
<sequence>MLRPGPRKLRILLDDDSLDGPENQHHKMFDALLGYQGVEPTTVSMKKISEPPPMGSPNPRNEVLVLDTTKSKGTFSYPGPAFGYRVFDSDGDLRSAGNLSPGVQLEQSYFARLYPDAPREAPTLPKADEDRAVLLAEIARAVHADIVVSETSAIGDPKLYAYHRANTFSRAQCIPLIAHYLRIQHIYVTDPRRHRTINRRGFYQESVAALAPRIWHWLAKCQNASMFLPHATAYLDECRAMIGRLLRALKVKDELIYYLGSYQNHEVMDDAADCMDRILVSLCGAVDIMARSVHNALQVPGNNFNAKLHNTDWYTKKFRPTYERASGIDVLDDMQAMLSVVFELRNTIHSLALEAMGSIGPTVNFFQQDRGRLNVLIPERSAATMRKTTGGLESWGARQVGSDVVADAATMIETCLEVVFSFLDQLCAIISFEQIWDKDQVLQQNVISAEAMLKPDALEVVRVLLGANE</sequence>
<dbReference type="AlphaFoldDB" id="A0A239MXT3"/>
<dbReference type="EMBL" id="FZOW01000024">
    <property type="protein sequence ID" value="SNT47290.1"/>
    <property type="molecule type" value="Genomic_DNA"/>
</dbReference>